<organism evidence="1 2">
    <name type="scientific">Streptomyces triticagri</name>
    <dbReference type="NCBI Taxonomy" id="2293568"/>
    <lineage>
        <taxon>Bacteria</taxon>
        <taxon>Bacillati</taxon>
        <taxon>Actinomycetota</taxon>
        <taxon>Actinomycetes</taxon>
        <taxon>Kitasatosporales</taxon>
        <taxon>Streptomycetaceae</taxon>
        <taxon>Streptomyces</taxon>
    </lineage>
</organism>
<keyword evidence="1" id="KW-0808">Transferase</keyword>
<dbReference type="GO" id="GO:0008168">
    <property type="term" value="F:methyltransferase activity"/>
    <property type="evidence" value="ECO:0007669"/>
    <property type="project" value="UniProtKB-KW"/>
</dbReference>
<sequence>MTETSGSSHRIDTSTPHPARVYDWYLGGKDNYPADEELGRRIATFEPTAKYGAQHNRWFMHRATRHLAGQAGIRQFLDIGTGIPTEPNLHQVAQSITPKARVVYGDNDPIVLAHAAALLRGTPEGVTEYLQVDVREPDRIIELAAKVLDFDQPVAVSLIAVLHFVTDEDGAYETVRRLMDAVPPGSHLALTLLASDFDPERTREAVEMYKAGGVTLVPRTRDEFGRFFAGLELVEPGIVWLPDWRPDLAVDEVRDGSAVPLYAGVARKG</sequence>
<accession>A0A372LX62</accession>
<evidence type="ECO:0000313" key="2">
    <source>
        <dbReference type="Proteomes" id="UP000263094"/>
    </source>
</evidence>
<proteinExistence type="predicted"/>
<protein>
    <submittedName>
        <fullName evidence="1">SAM-dependent methyltransferase</fullName>
    </submittedName>
</protein>
<name>A0A372LX62_9ACTN</name>
<dbReference type="Gene3D" id="3.40.50.150">
    <property type="entry name" value="Vaccinia Virus protein VP39"/>
    <property type="match status" value="1"/>
</dbReference>
<evidence type="ECO:0000313" key="1">
    <source>
        <dbReference type="EMBL" id="RFU82617.1"/>
    </source>
</evidence>
<dbReference type="PIRSF" id="PIRSF017393">
    <property type="entry name" value="MTase_SAV2177"/>
    <property type="match status" value="1"/>
</dbReference>
<reference evidence="1 2" key="1">
    <citation type="submission" date="2018-08" db="EMBL/GenBank/DDBJ databases">
        <title>Isolation, diversity and antifungal activity of Actinobacteria from wheat.</title>
        <authorList>
            <person name="Han C."/>
        </authorList>
    </citation>
    <scope>NUCLEOTIDE SEQUENCE [LARGE SCALE GENOMIC DNA]</scope>
    <source>
        <strain evidence="1 2">NEAU-YY421</strain>
    </source>
</reference>
<gene>
    <name evidence="1" type="ORF">DY218_31730</name>
</gene>
<keyword evidence="2" id="KW-1185">Reference proteome</keyword>
<dbReference type="InterPro" id="IPR029063">
    <property type="entry name" value="SAM-dependent_MTases_sf"/>
</dbReference>
<dbReference type="OrthoDB" id="4134439at2"/>
<dbReference type="InterPro" id="IPR006764">
    <property type="entry name" value="SAM_dep_MeTrfase_SAV2177_type"/>
</dbReference>
<dbReference type="RefSeq" id="WP_128559603.1">
    <property type="nucleotide sequence ID" value="NZ_QUAK01000234.1"/>
</dbReference>
<dbReference type="Pfam" id="PF04672">
    <property type="entry name" value="Methyltransf_19"/>
    <property type="match status" value="1"/>
</dbReference>
<keyword evidence="1" id="KW-0489">Methyltransferase</keyword>
<dbReference type="SUPFAM" id="SSF53335">
    <property type="entry name" value="S-adenosyl-L-methionine-dependent methyltransferases"/>
    <property type="match status" value="1"/>
</dbReference>
<dbReference type="GO" id="GO:0032259">
    <property type="term" value="P:methylation"/>
    <property type="evidence" value="ECO:0007669"/>
    <property type="project" value="UniProtKB-KW"/>
</dbReference>
<dbReference type="AlphaFoldDB" id="A0A372LX62"/>
<dbReference type="Proteomes" id="UP000263094">
    <property type="component" value="Unassembled WGS sequence"/>
</dbReference>
<comment type="caution">
    <text evidence="1">The sequence shown here is derived from an EMBL/GenBank/DDBJ whole genome shotgun (WGS) entry which is preliminary data.</text>
</comment>
<dbReference type="EMBL" id="QUAK01000234">
    <property type="protein sequence ID" value="RFU82617.1"/>
    <property type="molecule type" value="Genomic_DNA"/>
</dbReference>